<dbReference type="PROSITE" id="PS50932">
    <property type="entry name" value="HTH_LACI_2"/>
    <property type="match status" value="1"/>
</dbReference>
<reference evidence="5 6" key="1">
    <citation type="submission" date="2017-07" db="EMBL/GenBank/DDBJ databases">
        <title>The complete genome sequence of Bacillus mesonae strain H20-5, an efficient strain improving plant abiotic stress resistance.</title>
        <authorList>
            <person name="Kim S.Y."/>
            <person name="Song H."/>
            <person name="Sang M.K."/>
            <person name="Weon H.-Y."/>
            <person name="Song J."/>
        </authorList>
    </citation>
    <scope>NUCLEOTIDE SEQUENCE [LARGE SCALE GENOMIC DNA]</scope>
    <source>
        <strain evidence="5 6">H20-5</strain>
    </source>
</reference>
<dbReference type="Proteomes" id="UP000282892">
    <property type="component" value="Chromosome"/>
</dbReference>
<dbReference type="KEGG" id="nmk:CHR53_26335"/>
<keyword evidence="3" id="KW-0804">Transcription</keyword>
<sequence>MATMKDISKKANVSIATVSAVVNQSAFVSPELTDRVNKAIEELNYRPNAIARSLKKKSTNTVGVILSDILNPYYPAIVKGMDDVAINNNFSVILCNTSNDKSRFLSYLDVMEEKRVDGLILANISTQEDLLELEKRRLNFVLVNRRPPGYNTSYVGVNNELAIEIAVDHFSSLGYKRIAFIGGNSEISTSKERLNGFVKGMKKNGLQISNSLIFQGEYTQDSGYASVIKMLKEVQVLPEAICASSDLIAFGVIKALREQGIQVPEDIAVMGNDNNHFSGEFLVPLSTINHPTYEMGKLGMEMLLQGISEGANHYPKQIILTPSLVVRESCNFAHREKVITK</sequence>
<proteinExistence type="predicted"/>
<gene>
    <name evidence="5" type="ORF">CHR53_26335</name>
</gene>
<dbReference type="Gene3D" id="3.40.50.2300">
    <property type="match status" value="2"/>
</dbReference>
<dbReference type="EMBL" id="CP022572">
    <property type="protein sequence ID" value="AZU64464.1"/>
    <property type="molecule type" value="Genomic_DNA"/>
</dbReference>
<dbReference type="GO" id="GO:0000976">
    <property type="term" value="F:transcription cis-regulatory region binding"/>
    <property type="evidence" value="ECO:0007669"/>
    <property type="project" value="TreeGrafter"/>
</dbReference>
<dbReference type="InterPro" id="IPR010982">
    <property type="entry name" value="Lambda_DNA-bd_dom_sf"/>
</dbReference>
<evidence type="ECO:0000256" key="3">
    <source>
        <dbReference type="ARBA" id="ARBA00023163"/>
    </source>
</evidence>
<dbReference type="SUPFAM" id="SSF47413">
    <property type="entry name" value="lambda repressor-like DNA-binding domains"/>
    <property type="match status" value="1"/>
</dbReference>
<organism evidence="5 6">
    <name type="scientific">Neobacillus mesonae</name>
    <dbReference type="NCBI Taxonomy" id="1193713"/>
    <lineage>
        <taxon>Bacteria</taxon>
        <taxon>Bacillati</taxon>
        <taxon>Bacillota</taxon>
        <taxon>Bacilli</taxon>
        <taxon>Bacillales</taxon>
        <taxon>Bacillaceae</taxon>
        <taxon>Neobacillus</taxon>
    </lineage>
</organism>
<dbReference type="InterPro" id="IPR028082">
    <property type="entry name" value="Peripla_BP_I"/>
</dbReference>
<dbReference type="InterPro" id="IPR000843">
    <property type="entry name" value="HTH_LacI"/>
</dbReference>
<dbReference type="RefSeq" id="WP_127489216.1">
    <property type="nucleotide sequence ID" value="NZ_CP022572.1"/>
</dbReference>
<dbReference type="CDD" id="cd01392">
    <property type="entry name" value="HTH_LacI"/>
    <property type="match status" value="1"/>
</dbReference>
<name>A0A3T0I524_9BACI</name>
<evidence type="ECO:0000256" key="2">
    <source>
        <dbReference type="ARBA" id="ARBA00023125"/>
    </source>
</evidence>
<dbReference type="CDD" id="cd06267">
    <property type="entry name" value="PBP1_LacI_sugar_binding-like"/>
    <property type="match status" value="1"/>
</dbReference>
<evidence type="ECO:0000313" key="6">
    <source>
        <dbReference type="Proteomes" id="UP000282892"/>
    </source>
</evidence>
<dbReference type="PANTHER" id="PTHR30146">
    <property type="entry name" value="LACI-RELATED TRANSCRIPTIONAL REPRESSOR"/>
    <property type="match status" value="1"/>
</dbReference>
<evidence type="ECO:0000256" key="1">
    <source>
        <dbReference type="ARBA" id="ARBA00023015"/>
    </source>
</evidence>
<keyword evidence="1" id="KW-0805">Transcription regulation</keyword>
<evidence type="ECO:0000313" key="5">
    <source>
        <dbReference type="EMBL" id="AZU64464.1"/>
    </source>
</evidence>
<dbReference type="AlphaFoldDB" id="A0A3T0I524"/>
<dbReference type="InterPro" id="IPR046335">
    <property type="entry name" value="LacI/GalR-like_sensor"/>
</dbReference>
<dbReference type="Pfam" id="PF13377">
    <property type="entry name" value="Peripla_BP_3"/>
    <property type="match status" value="1"/>
</dbReference>
<dbReference type="SMART" id="SM00354">
    <property type="entry name" value="HTH_LACI"/>
    <property type="match status" value="1"/>
</dbReference>
<dbReference type="OrthoDB" id="9796186at2"/>
<keyword evidence="2" id="KW-0238">DNA-binding</keyword>
<dbReference type="Pfam" id="PF00356">
    <property type="entry name" value="LacI"/>
    <property type="match status" value="1"/>
</dbReference>
<protein>
    <recommendedName>
        <fullName evidence="4">HTH lacI-type domain-containing protein</fullName>
    </recommendedName>
</protein>
<keyword evidence="6" id="KW-1185">Reference proteome</keyword>
<feature type="domain" description="HTH lacI-type" evidence="4">
    <location>
        <begin position="2"/>
        <end position="56"/>
    </location>
</feature>
<dbReference type="GO" id="GO:0003700">
    <property type="term" value="F:DNA-binding transcription factor activity"/>
    <property type="evidence" value="ECO:0007669"/>
    <property type="project" value="TreeGrafter"/>
</dbReference>
<dbReference type="Gene3D" id="1.10.260.40">
    <property type="entry name" value="lambda repressor-like DNA-binding domains"/>
    <property type="match status" value="1"/>
</dbReference>
<dbReference type="SUPFAM" id="SSF53822">
    <property type="entry name" value="Periplasmic binding protein-like I"/>
    <property type="match status" value="1"/>
</dbReference>
<accession>A0A3T0I524</accession>
<dbReference type="PANTHER" id="PTHR30146:SF109">
    <property type="entry name" value="HTH-TYPE TRANSCRIPTIONAL REGULATOR GALS"/>
    <property type="match status" value="1"/>
</dbReference>
<evidence type="ECO:0000259" key="4">
    <source>
        <dbReference type="PROSITE" id="PS50932"/>
    </source>
</evidence>